<evidence type="ECO:0000313" key="3">
    <source>
        <dbReference type="Proteomes" id="UP001497623"/>
    </source>
</evidence>
<gene>
    <name evidence="2" type="ORF">MNOR_LOCUS12240</name>
</gene>
<dbReference type="InterPro" id="IPR020234">
    <property type="entry name" value="Mite_allergen_group-7"/>
</dbReference>
<reference evidence="2 3" key="1">
    <citation type="submission" date="2024-05" db="EMBL/GenBank/DDBJ databases">
        <authorList>
            <person name="Wallberg A."/>
        </authorList>
    </citation>
    <scope>NUCLEOTIDE SEQUENCE [LARGE SCALE GENOMIC DNA]</scope>
</reference>
<evidence type="ECO:0008006" key="4">
    <source>
        <dbReference type="Google" id="ProtNLM"/>
    </source>
</evidence>
<dbReference type="Proteomes" id="UP001497623">
    <property type="component" value="Unassembled WGS sequence"/>
</dbReference>
<evidence type="ECO:0000313" key="2">
    <source>
        <dbReference type="EMBL" id="CAL4083832.1"/>
    </source>
</evidence>
<keyword evidence="3" id="KW-1185">Reference proteome</keyword>
<comment type="caution">
    <text evidence="2">The sequence shown here is derived from an EMBL/GenBank/DDBJ whole genome shotgun (WGS) entry which is preliminary data.</text>
</comment>
<evidence type="ECO:0000256" key="1">
    <source>
        <dbReference type="SAM" id="SignalP"/>
    </source>
</evidence>
<proteinExistence type="predicted"/>
<sequence length="251" mass="27181">MARQVVAVLVYFLVVFANGKAVRENSLNYYLDTVLANAQIIILENGFDPTTLPNATTGFNDTILGVTWHGEAALYDGWLHGISTLYRSGDADFVLSDNIISGISGTFGLGAMEGHYNCLAKFQNLGPIADVTLSNEGGSIIFTAALNHQTCRFEMSSFDLTHITNFHVEIHGLGPLNWILDIVMGLVINTVKTFLKWVIEEPIRNIVNQVMALVDLGPLGPIVGCETQSQGPAVPWKGIPGVPHKTNANSN</sequence>
<dbReference type="Gene3D" id="3.15.10.50">
    <property type="match status" value="1"/>
</dbReference>
<feature type="chain" id="PRO_5043326667" description="Secreted protein" evidence="1">
    <location>
        <begin position="22"/>
        <end position="251"/>
    </location>
</feature>
<name>A0AAV2QJ66_MEGNR</name>
<dbReference type="InterPro" id="IPR038602">
    <property type="entry name" value="Mite_allergen_7_sf"/>
</dbReference>
<dbReference type="AlphaFoldDB" id="A0AAV2QJ66"/>
<keyword evidence="1" id="KW-0732">Signal</keyword>
<protein>
    <recommendedName>
        <fullName evidence="4">Secreted protein</fullName>
    </recommendedName>
</protein>
<dbReference type="Pfam" id="PF16984">
    <property type="entry name" value="Grp7_allergen"/>
    <property type="match status" value="1"/>
</dbReference>
<dbReference type="EMBL" id="CAXKWB010006666">
    <property type="protein sequence ID" value="CAL4083832.1"/>
    <property type="molecule type" value="Genomic_DNA"/>
</dbReference>
<feature type="signal peptide" evidence="1">
    <location>
        <begin position="1"/>
        <end position="21"/>
    </location>
</feature>
<organism evidence="2 3">
    <name type="scientific">Meganyctiphanes norvegica</name>
    <name type="common">Northern krill</name>
    <name type="synonym">Thysanopoda norvegica</name>
    <dbReference type="NCBI Taxonomy" id="48144"/>
    <lineage>
        <taxon>Eukaryota</taxon>
        <taxon>Metazoa</taxon>
        <taxon>Ecdysozoa</taxon>
        <taxon>Arthropoda</taxon>
        <taxon>Crustacea</taxon>
        <taxon>Multicrustacea</taxon>
        <taxon>Malacostraca</taxon>
        <taxon>Eumalacostraca</taxon>
        <taxon>Eucarida</taxon>
        <taxon>Euphausiacea</taxon>
        <taxon>Euphausiidae</taxon>
        <taxon>Meganyctiphanes</taxon>
    </lineage>
</organism>
<accession>A0AAV2QJ66</accession>